<keyword evidence="6" id="KW-1015">Disulfide bond</keyword>
<evidence type="ECO:0000256" key="3">
    <source>
        <dbReference type="ARBA" id="ARBA00022801"/>
    </source>
</evidence>
<evidence type="ECO:0000313" key="9">
    <source>
        <dbReference type="EMBL" id="OWR48724.1"/>
    </source>
</evidence>
<name>A0A212F4R5_DANPL</name>
<keyword evidence="4" id="KW-0788">Thiol protease</keyword>
<dbReference type="PANTHER" id="PTHR12411">
    <property type="entry name" value="CYSTEINE PROTEASE FAMILY C1-RELATED"/>
    <property type="match status" value="1"/>
</dbReference>
<gene>
    <name evidence="9" type="ORF">KGM_210925</name>
</gene>
<dbReference type="InterPro" id="IPR000668">
    <property type="entry name" value="Peptidase_C1A_C"/>
</dbReference>
<dbReference type="Proteomes" id="UP000007151">
    <property type="component" value="Unassembled WGS sequence"/>
</dbReference>
<proteinExistence type="inferred from homology"/>
<evidence type="ECO:0000256" key="1">
    <source>
        <dbReference type="ARBA" id="ARBA00008455"/>
    </source>
</evidence>
<dbReference type="Pfam" id="PF00112">
    <property type="entry name" value="Peptidase_C1"/>
    <property type="match status" value="5"/>
</dbReference>
<evidence type="ECO:0000256" key="6">
    <source>
        <dbReference type="ARBA" id="ARBA00023157"/>
    </source>
</evidence>
<dbReference type="SUPFAM" id="SSF54001">
    <property type="entry name" value="Cysteine proteinases"/>
    <property type="match status" value="5"/>
</dbReference>
<dbReference type="FunFam" id="3.90.70.10:FF:000039">
    <property type="entry name" value="Cysteine proteinase 2, putative"/>
    <property type="match status" value="3"/>
</dbReference>
<dbReference type="EMBL" id="AGBW02010321">
    <property type="protein sequence ID" value="OWR48724.1"/>
    <property type="molecule type" value="Genomic_DNA"/>
</dbReference>
<dbReference type="InterPro" id="IPR025661">
    <property type="entry name" value="Pept_asp_AS"/>
</dbReference>
<dbReference type="KEGG" id="dpl:KGM_210925"/>
<dbReference type="GO" id="GO:0008234">
    <property type="term" value="F:cysteine-type peptidase activity"/>
    <property type="evidence" value="ECO:0007669"/>
    <property type="project" value="UniProtKB-KW"/>
</dbReference>
<dbReference type="PRINTS" id="PR00705">
    <property type="entry name" value="PAPAIN"/>
</dbReference>
<feature type="domain" description="Peptidase C1A papain C-terminal" evidence="7">
    <location>
        <begin position="149"/>
        <end position="357"/>
    </location>
</feature>
<protein>
    <submittedName>
        <fullName evidence="9">Cathepsin F</fullName>
    </submittedName>
</protein>
<dbReference type="eggNOG" id="KOG1542">
    <property type="taxonomic scope" value="Eukaryota"/>
</dbReference>
<organism evidence="9 10">
    <name type="scientific">Danaus plexippus plexippus</name>
    <dbReference type="NCBI Taxonomy" id="278856"/>
    <lineage>
        <taxon>Eukaryota</taxon>
        <taxon>Metazoa</taxon>
        <taxon>Ecdysozoa</taxon>
        <taxon>Arthropoda</taxon>
        <taxon>Hexapoda</taxon>
        <taxon>Insecta</taxon>
        <taxon>Pterygota</taxon>
        <taxon>Neoptera</taxon>
        <taxon>Endopterygota</taxon>
        <taxon>Lepidoptera</taxon>
        <taxon>Glossata</taxon>
        <taxon>Ditrysia</taxon>
        <taxon>Papilionoidea</taxon>
        <taxon>Nymphalidae</taxon>
        <taxon>Danainae</taxon>
        <taxon>Danaini</taxon>
        <taxon>Danaina</taxon>
        <taxon>Danaus</taxon>
        <taxon>Danaus</taxon>
    </lineage>
</organism>
<dbReference type="InterPro" id="IPR013201">
    <property type="entry name" value="Prot_inhib_I29"/>
</dbReference>
<keyword evidence="3" id="KW-0378">Hydrolase</keyword>
<dbReference type="CDD" id="cd02248">
    <property type="entry name" value="Peptidase_C1A"/>
    <property type="match status" value="3"/>
</dbReference>
<dbReference type="InterPro" id="IPR013128">
    <property type="entry name" value="Peptidase_C1A"/>
</dbReference>
<keyword evidence="10" id="KW-1185">Reference proteome</keyword>
<comment type="caution">
    <text evidence="9">The sequence shown here is derived from an EMBL/GenBank/DDBJ whole genome shotgun (WGS) entry which is preliminary data.</text>
</comment>
<feature type="domain" description="Peptidase C1A papain C-terminal" evidence="7">
    <location>
        <begin position="483"/>
        <end position="658"/>
    </location>
</feature>
<dbReference type="SMART" id="SM00645">
    <property type="entry name" value="Pept_C1"/>
    <property type="match status" value="5"/>
</dbReference>
<dbReference type="eggNOG" id="KOG1543">
    <property type="taxonomic scope" value="Eukaryota"/>
</dbReference>
<dbReference type="InterPro" id="IPR038765">
    <property type="entry name" value="Papain-like_cys_pep_sf"/>
</dbReference>
<dbReference type="Pfam" id="PF08246">
    <property type="entry name" value="Inhibitor_I29"/>
    <property type="match status" value="5"/>
</dbReference>
<feature type="domain" description="Cathepsin propeptide inhibitor" evidence="8">
    <location>
        <begin position="397"/>
        <end position="452"/>
    </location>
</feature>
<evidence type="ECO:0000259" key="8">
    <source>
        <dbReference type="SMART" id="SM00848"/>
    </source>
</evidence>
<feature type="domain" description="Cathepsin propeptide inhibitor" evidence="8">
    <location>
        <begin position="63"/>
        <end position="118"/>
    </location>
</feature>
<dbReference type="Gene3D" id="3.90.70.10">
    <property type="entry name" value="Cysteine proteinases"/>
    <property type="match status" value="5"/>
</dbReference>
<evidence type="ECO:0000256" key="5">
    <source>
        <dbReference type="ARBA" id="ARBA00023145"/>
    </source>
</evidence>
<dbReference type="InterPro" id="IPR039417">
    <property type="entry name" value="Peptidase_C1A_papain-like"/>
</dbReference>
<feature type="domain" description="Cathepsin propeptide inhibitor" evidence="8">
    <location>
        <begin position="914"/>
        <end position="969"/>
    </location>
</feature>
<dbReference type="PROSITE" id="PS00639">
    <property type="entry name" value="THIOL_PROTEASE_HIS"/>
    <property type="match status" value="2"/>
</dbReference>
<dbReference type="GO" id="GO:0006508">
    <property type="term" value="P:proteolysis"/>
    <property type="evidence" value="ECO:0007669"/>
    <property type="project" value="UniProtKB-KW"/>
</dbReference>
<accession>A0A212F4R5</accession>
<feature type="domain" description="Cathepsin propeptide inhibitor" evidence="8">
    <location>
        <begin position="614"/>
        <end position="669"/>
    </location>
</feature>
<feature type="domain" description="Cathepsin propeptide inhibitor" evidence="8">
    <location>
        <begin position="1120"/>
        <end position="1175"/>
    </location>
</feature>
<evidence type="ECO:0000313" key="10">
    <source>
        <dbReference type="Proteomes" id="UP000007151"/>
    </source>
</evidence>
<keyword evidence="2" id="KW-0645">Protease</keyword>
<comment type="similarity">
    <text evidence="1">Belongs to the peptidase C1 family.</text>
</comment>
<evidence type="ECO:0000256" key="4">
    <source>
        <dbReference type="ARBA" id="ARBA00022807"/>
    </source>
</evidence>
<dbReference type="PROSITE" id="PS00640">
    <property type="entry name" value="THIOL_PROTEASE_ASN"/>
    <property type="match status" value="2"/>
</dbReference>
<dbReference type="InterPro" id="IPR025660">
    <property type="entry name" value="Pept_his_AS"/>
</dbReference>
<sequence length="1417" mass="162925">MATSKKLSEIESRKLTLSYSVAIKHYNDLSQKNNNKVTLQYNVYSRELGQKHLYSLEEAPTLFERFIKDYNKEYDESEKEERFKIFVNNLKDINAMNERSSNAVYGINKFSDLSKEEFVKYYTGLKREESPSNEDHKKTDLPESFNVTAPDQFDWRKKGVVSSIKNQKHCGSCWAFSAAANVESIHAIKTGKLIDVSEQQLLDCDKYDSGCSGGLPWDALRYFVANGAMSLKSYPYVAKEGKCRYDSSKVEIRLKEYKHKEKLSEDQIKEHLYNIGPLSIAITSSPLASYNGGILIEECHRSYLINHAVLLVGYGKENGVKYWIVKNSWGQNWGENGYFRMKMGVNCLLRVRSKVTEQQPVDYDIWDEGCSGGMQWLAIRELGQRRLYSLEEAPTLFEQFIKDYNKEYDESEKEERFKIFVNNLKDINAMNERSSNAVYGINKFSDLSKEEFIKYYTGLKRDRCTTTEHHKSTDLPKSFNITAPDQFDWRKKGVVSSVKNQRHCGSCWAFSAAANVESIHAIKTGKLIDVSEQQLLDCDKYDSGCSGGLEWIAMRELGQRRLYSLEEAPTLYEQIIKDYKKEYDVTEKEERFKIYSRELGQRRLYSLEEAPTLFEQFIKDYNKEYDESEKEERFKIFVNNLKDINAMNERSSNAVYGINKFSDLSKEEFIKYYTGLKREESPSNEDHKKTDLPESFNVTAPDQFDWRKKGVVSSIKNQKHCGSCWAFSAAGNVESIHAIKTGKLVHVSEQQLVDCDSQDSGCSGGLTWNAMRYFRTNGAVSLKSYPYVAQNENCRYDSNKVVIRLKDYKHITQLSEDQIKEHLYNIGLLSIDITSTQLTWYEGGILIEECRRSDLVDHAVLLVEYGKENSVEYWIVKNSWGQNGGEKVALQYNVYSRELGQKHLYSLEEAPTLFEQFIKDYNKEYDESEKEERFKIFVNNLKDINAMNERSSNAVYGINKFSDLSKDEFVKFYTGLKREESPSNEDHKKTDLPKSFNVTAPDQFDWRKKGVVSSVKFQGHCVSCWAFSVAGNVESINAIKTGKLIDVSEQQLVDCDEWNFGCSGGIAVVGDERVRSKVTEQQPVDYDIWDEGCSGGMQWLAIRELGQRRLYSLEEAPTLFEQFIKDYNKEYDESEKEERFKIFVNNLKDINAMNERSSNAVYGINKFSDLSKEEFIKYYTGLKREESPSNEDHKKTDLPESFNVTAPDQFDWRKKGVVSSIKNQKHCGSCWAFSAAANVESIHAIKTGKLIDVSEQQLLDCDKYDSGCSGGLPWDALRYFVANGAMSLKSYPYVAKEGKCRYDSSKVEIRLKGYKIFSKISEDQIKEHLYNIGPLSIAIDVSPIKPYVGGIVMEECHEVCQVNHAVLLVGYGKEYSVEYWIVKNSWGPNWGENGYFRMERGVNCLLLTSTGITTAVI</sequence>
<feature type="domain" description="Peptidase C1A papain C-terminal" evidence="7">
    <location>
        <begin position="1206"/>
        <end position="1414"/>
    </location>
</feature>
<dbReference type="InParanoid" id="A0A212F4R5"/>
<dbReference type="SMART" id="SM00848">
    <property type="entry name" value="Inhibitor_I29"/>
    <property type="match status" value="5"/>
</dbReference>
<reference evidence="9 10" key="1">
    <citation type="journal article" date="2011" name="Cell">
        <title>The monarch butterfly genome yields insights into long-distance migration.</title>
        <authorList>
            <person name="Zhan S."/>
            <person name="Merlin C."/>
            <person name="Boore J.L."/>
            <person name="Reppert S.M."/>
        </authorList>
    </citation>
    <scope>NUCLEOTIDE SEQUENCE [LARGE SCALE GENOMIC DNA]</scope>
    <source>
        <strain evidence="9">F-2</strain>
    </source>
</reference>
<dbReference type="InterPro" id="IPR000169">
    <property type="entry name" value="Pept_cys_AS"/>
</dbReference>
<dbReference type="PROSITE" id="PS00139">
    <property type="entry name" value="THIOL_PROTEASE_CYS"/>
    <property type="match status" value="4"/>
</dbReference>
<feature type="domain" description="Peptidase C1A papain C-terminal" evidence="7">
    <location>
        <begin position="1000"/>
        <end position="1164"/>
    </location>
</feature>
<feature type="domain" description="Peptidase C1A papain C-terminal" evidence="7">
    <location>
        <begin position="700"/>
        <end position="897"/>
    </location>
</feature>
<keyword evidence="5" id="KW-0865">Zymogen</keyword>
<evidence type="ECO:0000259" key="7">
    <source>
        <dbReference type="SMART" id="SM00645"/>
    </source>
</evidence>
<evidence type="ECO:0000256" key="2">
    <source>
        <dbReference type="ARBA" id="ARBA00022670"/>
    </source>
</evidence>